<protein>
    <submittedName>
        <fullName evidence="1">Uncharacterized protein</fullName>
    </submittedName>
</protein>
<name>A0A2Z3H2R3_9BACT</name>
<dbReference type="EMBL" id="CP025958">
    <property type="protein sequence ID" value="AWM38612.1"/>
    <property type="molecule type" value="Genomic_DNA"/>
</dbReference>
<reference evidence="1 2" key="1">
    <citation type="submission" date="2018-01" db="EMBL/GenBank/DDBJ databases">
        <title>G. obscuriglobus.</title>
        <authorList>
            <person name="Franke J."/>
            <person name="Blomberg W."/>
            <person name="Selmecki A."/>
        </authorList>
    </citation>
    <scope>NUCLEOTIDE SEQUENCE [LARGE SCALE GENOMIC DNA]</scope>
    <source>
        <strain evidence="1 2">DSM 5831</strain>
    </source>
</reference>
<keyword evidence="2" id="KW-1185">Reference proteome</keyword>
<accession>A0A2Z3H2R3</accession>
<dbReference type="KEGG" id="gog:C1280_17555"/>
<gene>
    <name evidence="1" type="ORF">C1280_17555</name>
</gene>
<dbReference type="RefSeq" id="WP_010050354.1">
    <property type="nucleotide sequence ID" value="NZ_CP025958.1"/>
</dbReference>
<dbReference type="Proteomes" id="UP000245802">
    <property type="component" value="Chromosome"/>
</dbReference>
<proteinExistence type="predicted"/>
<organism evidence="1 2">
    <name type="scientific">Gemmata obscuriglobus</name>
    <dbReference type="NCBI Taxonomy" id="114"/>
    <lineage>
        <taxon>Bacteria</taxon>
        <taxon>Pseudomonadati</taxon>
        <taxon>Planctomycetota</taxon>
        <taxon>Planctomycetia</taxon>
        <taxon>Gemmatales</taxon>
        <taxon>Gemmataceae</taxon>
        <taxon>Gemmata</taxon>
    </lineage>
</organism>
<sequence>MTPLPLAEWTVALDRMDAALAAATQAIERRDERLERAVAPSAGEGELPALDRIDARLADWEPRLRAAEELVASVERELADRATAAGAWRALFADWEQLLKRGSVAP</sequence>
<evidence type="ECO:0000313" key="2">
    <source>
        <dbReference type="Proteomes" id="UP000245802"/>
    </source>
</evidence>
<dbReference type="OrthoDB" id="9969516at2"/>
<dbReference type="AlphaFoldDB" id="A0A2Z3H2R3"/>
<evidence type="ECO:0000313" key="1">
    <source>
        <dbReference type="EMBL" id="AWM38612.1"/>
    </source>
</evidence>